<dbReference type="EMBL" id="LAZR01011116">
    <property type="protein sequence ID" value="KKM63340.1"/>
    <property type="molecule type" value="Genomic_DNA"/>
</dbReference>
<reference evidence="1" key="1">
    <citation type="journal article" date="2015" name="Nature">
        <title>Complex archaea that bridge the gap between prokaryotes and eukaryotes.</title>
        <authorList>
            <person name="Spang A."/>
            <person name="Saw J.H."/>
            <person name="Jorgensen S.L."/>
            <person name="Zaremba-Niedzwiedzka K."/>
            <person name="Martijn J."/>
            <person name="Lind A.E."/>
            <person name="van Eijk R."/>
            <person name="Schleper C."/>
            <person name="Guy L."/>
            <person name="Ettema T.J."/>
        </authorList>
    </citation>
    <scope>NUCLEOTIDE SEQUENCE</scope>
</reference>
<organism evidence="1">
    <name type="scientific">marine sediment metagenome</name>
    <dbReference type="NCBI Taxonomy" id="412755"/>
    <lineage>
        <taxon>unclassified sequences</taxon>
        <taxon>metagenomes</taxon>
        <taxon>ecological metagenomes</taxon>
    </lineage>
</organism>
<sequence length="202" mass="23773">MPKSSLPEYMRSLAYALKYRTLNTEAIIYQIRNGKAYTSEFNFINKSEANLGFNLEKTDSHECRFDAIYFLDNETGSLLVSNKYSNNISFLRADLICSFLNAINLFIGELKECVDEEVQEINFRDTRILYEREGRLLAIAITKKTNLQIERGIFREIVEDFYIRFKSFINNFNGFVNEDVLNYKKRLKSMNLNSLFKFNIHI</sequence>
<name>A0A0F9LGJ6_9ZZZZ</name>
<comment type="caution">
    <text evidence="1">The sequence shown here is derived from an EMBL/GenBank/DDBJ whole genome shotgun (WGS) entry which is preliminary data.</text>
</comment>
<proteinExistence type="predicted"/>
<accession>A0A0F9LGJ6</accession>
<protein>
    <submittedName>
        <fullName evidence="1">Uncharacterized protein</fullName>
    </submittedName>
</protein>
<evidence type="ECO:0000313" key="1">
    <source>
        <dbReference type="EMBL" id="KKM63340.1"/>
    </source>
</evidence>
<dbReference type="AlphaFoldDB" id="A0A0F9LGJ6"/>
<gene>
    <name evidence="1" type="ORF">LCGC14_1512420</name>
</gene>